<accession>A0A0E0LHI2</accession>
<dbReference type="Gramene" id="OPUNC07G04050.1">
    <property type="protein sequence ID" value="OPUNC07G04050.1"/>
    <property type="gene ID" value="OPUNC07G04050"/>
</dbReference>
<dbReference type="EnsemblPlants" id="OPUNC07G04050.1">
    <property type="protein sequence ID" value="OPUNC07G04050.1"/>
    <property type="gene ID" value="OPUNC07G04050"/>
</dbReference>
<dbReference type="HOGENOM" id="CLU_944549_0_0_1"/>
<proteinExistence type="predicted"/>
<evidence type="ECO:0000256" key="1">
    <source>
        <dbReference type="SAM" id="Phobius"/>
    </source>
</evidence>
<organism evidence="2">
    <name type="scientific">Oryza punctata</name>
    <name type="common">Red rice</name>
    <dbReference type="NCBI Taxonomy" id="4537"/>
    <lineage>
        <taxon>Eukaryota</taxon>
        <taxon>Viridiplantae</taxon>
        <taxon>Streptophyta</taxon>
        <taxon>Embryophyta</taxon>
        <taxon>Tracheophyta</taxon>
        <taxon>Spermatophyta</taxon>
        <taxon>Magnoliopsida</taxon>
        <taxon>Liliopsida</taxon>
        <taxon>Poales</taxon>
        <taxon>Poaceae</taxon>
        <taxon>BOP clade</taxon>
        <taxon>Oryzoideae</taxon>
        <taxon>Oryzeae</taxon>
        <taxon>Oryzinae</taxon>
        <taxon>Oryza</taxon>
    </lineage>
</organism>
<dbReference type="Proteomes" id="UP000026962">
    <property type="component" value="Chromosome 7"/>
</dbReference>
<sequence length="295" mass="30085">MGNACSSADENAADIAKLAEGAAAGARQALADKFAAVSRAGGRGVVAGSVPAGAGDDEEVIAGVLSLADGQDAAAEGAIIGLDAIRRRVRSTQRPISDLEALKAAAACGSAAGLRAVATMAARRRNAARVGGNVDLENPDIPEENPEFMFSAVATAARTAALSAPTHLAVAGEGSHTRYAAILGPILGGGLPVAGGVYVFLRSSAVVWIKELVFGLVAMGYCVACTGAIIGSFGRTQGTLQYSRYATMLTFTIIWILLAFGMASLFESSTARIFCGCGGGLLIVGFLFSWIYYGW</sequence>
<reference evidence="2" key="1">
    <citation type="submission" date="2015-04" db="UniProtKB">
        <authorList>
            <consortium name="EnsemblPlants"/>
        </authorList>
    </citation>
    <scope>IDENTIFICATION</scope>
</reference>
<feature type="transmembrane region" description="Helical" evidence="1">
    <location>
        <begin position="245"/>
        <end position="266"/>
    </location>
</feature>
<keyword evidence="1" id="KW-1133">Transmembrane helix</keyword>
<keyword evidence="3" id="KW-1185">Reference proteome</keyword>
<feature type="transmembrane region" description="Helical" evidence="1">
    <location>
        <begin position="213"/>
        <end position="233"/>
    </location>
</feature>
<protein>
    <submittedName>
        <fullName evidence="2">Uncharacterized protein</fullName>
    </submittedName>
</protein>
<feature type="transmembrane region" description="Helical" evidence="1">
    <location>
        <begin position="273"/>
        <end position="293"/>
    </location>
</feature>
<reference evidence="2" key="2">
    <citation type="submission" date="2018-05" db="EMBL/GenBank/DDBJ databases">
        <title>OpunRS2 (Oryza punctata Reference Sequence Version 2).</title>
        <authorList>
            <person name="Zhang J."/>
            <person name="Kudrna D."/>
            <person name="Lee S."/>
            <person name="Talag J."/>
            <person name="Welchert J."/>
            <person name="Wing R.A."/>
        </authorList>
    </citation>
    <scope>NUCLEOTIDE SEQUENCE [LARGE SCALE GENOMIC DNA]</scope>
</reference>
<evidence type="ECO:0000313" key="3">
    <source>
        <dbReference type="Proteomes" id="UP000026962"/>
    </source>
</evidence>
<dbReference type="OMA" id="CAAYHLV"/>
<dbReference type="AlphaFoldDB" id="A0A0E0LHI2"/>
<feature type="transmembrane region" description="Helical" evidence="1">
    <location>
        <begin position="179"/>
        <end position="201"/>
    </location>
</feature>
<keyword evidence="1" id="KW-0472">Membrane</keyword>
<name>A0A0E0LHI2_ORYPU</name>
<evidence type="ECO:0000313" key="2">
    <source>
        <dbReference type="EnsemblPlants" id="OPUNC07G04050.1"/>
    </source>
</evidence>
<keyword evidence="1" id="KW-0812">Transmembrane</keyword>